<reference evidence="5 6" key="2">
    <citation type="journal article" date="2016" name="Int. J. Syst. Evol. Microbiol.">
        <title>Paenibacillus bovis sp. nov., isolated from raw yak (Bos grunniens) milk.</title>
        <authorList>
            <person name="Gao C."/>
            <person name="Han J."/>
            <person name="Liu Z."/>
            <person name="Xu X."/>
            <person name="Hang F."/>
            <person name="Wu Z."/>
        </authorList>
    </citation>
    <scope>NUCLEOTIDE SEQUENCE [LARGE SCALE GENOMIC DNA]</scope>
    <source>
        <strain evidence="5 6">BD3526</strain>
    </source>
</reference>
<evidence type="ECO:0000259" key="4">
    <source>
        <dbReference type="PROSITE" id="PS51462"/>
    </source>
</evidence>
<dbReference type="Proteomes" id="UP000078148">
    <property type="component" value="Chromosome"/>
</dbReference>
<evidence type="ECO:0000256" key="1">
    <source>
        <dbReference type="ARBA" id="ARBA00005582"/>
    </source>
</evidence>
<evidence type="ECO:0000313" key="5">
    <source>
        <dbReference type="EMBL" id="ANF97809.1"/>
    </source>
</evidence>
<keyword evidence="6" id="KW-1185">Reference proteome</keyword>
<dbReference type="PROSITE" id="PS00893">
    <property type="entry name" value="NUDIX_BOX"/>
    <property type="match status" value="1"/>
</dbReference>
<dbReference type="InterPro" id="IPR020476">
    <property type="entry name" value="Nudix_hydrolase"/>
</dbReference>
<dbReference type="KEGG" id="pbv:AR543_18510"/>
<name>A0A172ZJU8_9BACL</name>
<dbReference type="PANTHER" id="PTHR43736">
    <property type="entry name" value="ADP-RIBOSE PYROPHOSPHATASE"/>
    <property type="match status" value="1"/>
</dbReference>
<gene>
    <name evidence="5" type="ORF">AR543_18510</name>
</gene>
<dbReference type="PANTHER" id="PTHR43736:SF1">
    <property type="entry name" value="DIHYDRONEOPTERIN TRIPHOSPHATE DIPHOSPHATASE"/>
    <property type="match status" value="1"/>
</dbReference>
<reference evidence="6" key="1">
    <citation type="submission" date="2015-10" db="EMBL/GenBank/DDBJ databases">
        <title>Genome of Paenibacillus bovis sp. nov.</title>
        <authorList>
            <person name="Wu Z."/>
            <person name="Gao C."/>
            <person name="Liu Z."/>
            <person name="Zheng H."/>
        </authorList>
    </citation>
    <scope>NUCLEOTIDE SEQUENCE [LARGE SCALE GENOMIC DNA]</scope>
    <source>
        <strain evidence="6">BD3526</strain>
    </source>
</reference>
<dbReference type="RefSeq" id="WP_060535902.1">
    <property type="nucleotide sequence ID" value="NZ_CP013023.1"/>
</dbReference>
<feature type="domain" description="Nudix hydrolase" evidence="4">
    <location>
        <begin position="1"/>
        <end position="131"/>
    </location>
</feature>
<evidence type="ECO:0000256" key="3">
    <source>
        <dbReference type="RuleBase" id="RU003476"/>
    </source>
</evidence>
<dbReference type="EMBL" id="CP013023">
    <property type="protein sequence ID" value="ANF97809.1"/>
    <property type="molecule type" value="Genomic_DNA"/>
</dbReference>
<dbReference type="STRING" id="1616788.AR543_18510"/>
<dbReference type="OrthoDB" id="9787880at2"/>
<proteinExistence type="inferred from homology"/>
<sequence length="142" mass="15891">MKRVDVAYCLINDPTHSKVLMVKNVDEAGDRWSLPGGAVEKGESLEQAAIREAKEETGLDVIVHGIVAINECVFSAKQEHVLFITFKSEICGGNQGIVRYDEISELVWMDLEKAEQLMPYYQDGLQKLIHGHGITYLNEGEK</sequence>
<dbReference type="AlphaFoldDB" id="A0A172ZJU8"/>
<dbReference type="SUPFAM" id="SSF55811">
    <property type="entry name" value="Nudix"/>
    <property type="match status" value="1"/>
</dbReference>
<accession>A0A172ZJU8</accession>
<evidence type="ECO:0000313" key="6">
    <source>
        <dbReference type="Proteomes" id="UP000078148"/>
    </source>
</evidence>
<dbReference type="CDD" id="cd02883">
    <property type="entry name" value="NUDIX_Hydrolase"/>
    <property type="match status" value="1"/>
</dbReference>
<dbReference type="PRINTS" id="PR00502">
    <property type="entry name" value="NUDIXFAMILY"/>
</dbReference>
<dbReference type="Pfam" id="PF00293">
    <property type="entry name" value="NUDIX"/>
    <property type="match status" value="1"/>
</dbReference>
<dbReference type="InterPro" id="IPR000086">
    <property type="entry name" value="NUDIX_hydrolase_dom"/>
</dbReference>
<dbReference type="InterPro" id="IPR020084">
    <property type="entry name" value="NUDIX_hydrolase_CS"/>
</dbReference>
<organism evidence="5 6">
    <name type="scientific">Paenibacillus bovis</name>
    <dbReference type="NCBI Taxonomy" id="1616788"/>
    <lineage>
        <taxon>Bacteria</taxon>
        <taxon>Bacillati</taxon>
        <taxon>Bacillota</taxon>
        <taxon>Bacilli</taxon>
        <taxon>Bacillales</taxon>
        <taxon>Paenibacillaceae</taxon>
        <taxon>Paenibacillus</taxon>
    </lineage>
</organism>
<keyword evidence="2 3" id="KW-0378">Hydrolase</keyword>
<comment type="similarity">
    <text evidence="1 3">Belongs to the Nudix hydrolase family.</text>
</comment>
<dbReference type="InterPro" id="IPR015797">
    <property type="entry name" value="NUDIX_hydrolase-like_dom_sf"/>
</dbReference>
<dbReference type="PROSITE" id="PS51462">
    <property type="entry name" value="NUDIX"/>
    <property type="match status" value="1"/>
</dbReference>
<dbReference type="Gene3D" id="3.90.79.10">
    <property type="entry name" value="Nucleoside Triphosphate Pyrophosphohydrolase"/>
    <property type="match status" value="1"/>
</dbReference>
<dbReference type="GO" id="GO:0016787">
    <property type="term" value="F:hydrolase activity"/>
    <property type="evidence" value="ECO:0007669"/>
    <property type="project" value="UniProtKB-KW"/>
</dbReference>
<protein>
    <submittedName>
        <fullName evidence="5">Phosphohydrolase</fullName>
    </submittedName>
</protein>
<evidence type="ECO:0000256" key="2">
    <source>
        <dbReference type="ARBA" id="ARBA00022801"/>
    </source>
</evidence>